<accession>A0ACC3BC98</accession>
<keyword evidence="2" id="KW-1185">Reference proteome</keyword>
<organism evidence="1 2">
    <name type="scientific">Aspergillus melleus</name>
    <dbReference type="NCBI Taxonomy" id="138277"/>
    <lineage>
        <taxon>Eukaryota</taxon>
        <taxon>Fungi</taxon>
        <taxon>Dikarya</taxon>
        <taxon>Ascomycota</taxon>
        <taxon>Pezizomycotina</taxon>
        <taxon>Eurotiomycetes</taxon>
        <taxon>Eurotiomycetidae</taxon>
        <taxon>Eurotiales</taxon>
        <taxon>Aspergillaceae</taxon>
        <taxon>Aspergillus</taxon>
        <taxon>Aspergillus subgen. Circumdati</taxon>
    </lineage>
</organism>
<reference evidence="1 2" key="1">
    <citation type="journal article" date="2023" name="ACS Omega">
        <title>Identification of the Neoaspergillic Acid Biosynthesis Gene Cluster by Establishing an In Vitro CRISPR-Ribonucleoprotein Genetic System in Aspergillus melleus.</title>
        <authorList>
            <person name="Yuan B."/>
            <person name="Grau M.F."/>
            <person name="Murata R.M."/>
            <person name="Torok T."/>
            <person name="Venkateswaran K."/>
            <person name="Stajich J.E."/>
            <person name="Wang C.C.C."/>
        </authorList>
    </citation>
    <scope>NUCLEOTIDE SEQUENCE [LARGE SCALE GENOMIC DNA]</scope>
    <source>
        <strain evidence="1 2">IMV 1140</strain>
    </source>
</reference>
<dbReference type="Proteomes" id="UP001177260">
    <property type="component" value="Unassembled WGS sequence"/>
</dbReference>
<sequence>MPKPPTDVLIIGAGPTGLVLALWLTRQGLNVHIIDKAIATASTSRALAIHARTLELYRQLDLADELLSLGHKIEATNLWSEGSYRARIPIGDVGKGLTPYPFVFILSQDVHERVLERRLNEMGVYVNRNRELVAFDELETHVSARLKSTEDGEIETREASYIVGCDGAHSAVRHLSGIEFEGDTYTQLFYVADIEASGPAMNGEAHVSFNQSDFFLLFAFDAGKTARVGGAIDESRIAKDAAEITFDDLAPSMRKNMQLDVSKVNWFTTYRVHHRLAKSFRKGRAFLVGDAGHIHSPVGGQGMNTGIGDAINLAWKLAAVVHGKADPALLDTYEVERRAFASTLVQTTDWAFNSIVGTGYFVSFFRTWIIPYAAPFMTRFEKFRHRVFRGMSQTLINYRQSNLSAGNVGEVQGGDRLPWAPVGDVDNFDSLGAISWQVHVYGEVDEKLVDWSRRKEVALTVFPWNEKYQSTGLQKDTAYLLRPDTYVAVVEPSGLPDQFDEYLETNKLCVS</sequence>
<name>A0ACC3BC98_9EURO</name>
<proteinExistence type="predicted"/>
<evidence type="ECO:0000313" key="1">
    <source>
        <dbReference type="EMBL" id="KAK1148152.1"/>
    </source>
</evidence>
<protein>
    <submittedName>
        <fullName evidence="1">Uncharacterized protein</fullName>
    </submittedName>
</protein>
<dbReference type="EMBL" id="JAOPJF010000009">
    <property type="protein sequence ID" value="KAK1148152.1"/>
    <property type="molecule type" value="Genomic_DNA"/>
</dbReference>
<evidence type="ECO:0000313" key="2">
    <source>
        <dbReference type="Proteomes" id="UP001177260"/>
    </source>
</evidence>
<comment type="caution">
    <text evidence="1">The sequence shown here is derived from an EMBL/GenBank/DDBJ whole genome shotgun (WGS) entry which is preliminary data.</text>
</comment>
<gene>
    <name evidence="1" type="ORF">N8T08_010794</name>
</gene>